<dbReference type="CDD" id="cd17039">
    <property type="entry name" value="Ubl_ubiquitin_like"/>
    <property type="match status" value="1"/>
</dbReference>
<dbReference type="FunFam" id="3.30.2410.10:FF:000020">
    <property type="entry name" value="E3 ubiquitin-protein ligase UPL5"/>
    <property type="match status" value="1"/>
</dbReference>
<dbReference type="SUPFAM" id="SSF56204">
    <property type="entry name" value="Hect, E3 ligase catalytic domain"/>
    <property type="match status" value="1"/>
</dbReference>
<keyword evidence="4" id="KW-0808">Transferase</keyword>
<proteinExistence type="predicted"/>
<dbReference type="AlphaFoldDB" id="A0AAV5CZK2"/>
<evidence type="ECO:0000259" key="7">
    <source>
        <dbReference type="PROSITE" id="PS50053"/>
    </source>
</evidence>
<evidence type="ECO:0000256" key="3">
    <source>
        <dbReference type="ARBA" id="ARBA00012485"/>
    </source>
</evidence>
<dbReference type="Gene3D" id="3.30.2160.10">
    <property type="entry name" value="Hect, E3 ligase catalytic domain"/>
    <property type="match status" value="1"/>
</dbReference>
<feature type="domain" description="Ubiquitin-like" evidence="7">
    <location>
        <begin position="10"/>
        <end position="77"/>
    </location>
</feature>
<evidence type="ECO:0000256" key="1">
    <source>
        <dbReference type="ARBA" id="ARBA00000885"/>
    </source>
</evidence>
<keyword evidence="5 6" id="KW-0833">Ubl conjugation pathway</keyword>
<comment type="catalytic activity">
    <reaction evidence="1">
        <text>S-ubiquitinyl-[E2 ubiquitin-conjugating enzyme]-L-cysteine + [acceptor protein]-L-lysine = [E2 ubiquitin-conjugating enzyme]-L-cysteine + N(6)-ubiquitinyl-[acceptor protein]-L-lysine.</text>
        <dbReference type="EC" id="2.3.2.26"/>
    </reaction>
</comment>
<dbReference type="PANTHER" id="PTHR11254">
    <property type="entry name" value="HECT DOMAIN UBIQUITIN-PROTEIN LIGASE"/>
    <property type="match status" value="1"/>
</dbReference>
<reference evidence="9" key="2">
    <citation type="submission" date="2021-12" db="EMBL/GenBank/DDBJ databases">
        <title>Resequencing data analysis of finger millet.</title>
        <authorList>
            <person name="Hatakeyama M."/>
            <person name="Aluri S."/>
            <person name="Balachadran M.T."/>
            <person name="Sivarajan S.R."/>
            <person name="Poveda L."/>
            <person name="Shimizu-Inatsugi R."/>
            <person name="Schlapbach R."/>
            <person name="Sreeman S.M."/>
            <person name="Shimizu K.K."/>
        </authorList>
    </citation>
    <scope>NUCLEOTIDE SEQUENCE</scope>
</reference>
<name>A0AAV5CZK2_ELECO</name>
<dbReference type="Gene3D" id="3.90.1750.10">
    <property type="entry name" value="Hect, E3 ligase catalytic domains"/>
    <property type="match status" value="1"/>
</dbReference>
<dbReference type="SMART" id="SM00119">
    <property type="entry name" value="HECTc"/>
    <property type="match status" value="1"/>
</dbReference>
<reference evidence="9" key="1">
    <citation type="journal article" date="2018" name="DNA Res.">
        <title>Multiple hybrid de novo genome assembly of finger millet, an orphan allotetraploid crop.</title>
        <authorList>
            <person name="Hatakeyama M."/>
            <person name="Aluri S."/>
            <person name="Balachadran M.T."/>
            <person name="Sivarajan S.R."/>
            <person name="Patrignani A."/>
            <person name="Gruter S."/>
            <person name="Poveda L."/>
            <person name="Shimizu-Inatsugi R."/>
            <person name="Baeten J."/>
            <person name="Francoijs K.J."/>
            <person name="Nataraja K.N."/>
            <person name="Reddy Y.A.N."/>
            <person name="Phadnis S."/>
            <person name="Ravikumar R.L."/>
            <person name="Schlapbach R."/>
            <person name="Sreeman S.M."/>
            <person name="Shimizu K.K."/>
        </authorList>
    </citation>
    <scope>NUCLEOTIDE SEQUENCE</scope>
</reference>
<dbReference type="EC" id="2.3.2.26" evidence="3"/>
<feature type="active site" description="Glycyl thioester intermediate" evidence="6">
    <location>
        <position position="757"/>
    </location>
</feature>
<dbReference type="Gene3D" id="3.30.2410.10">
    <property type="entry name" value="Hect, E3 ligase catalytic domain"/>
    <property type="match status" value="1"/>
</dbReference>
<dbReference type="InterPro" id="IPR050409">
    <property type="entry name" value="E3_ubiq-protein_ligase"/>
</dbReference>
<evidence type="ECO:0000313" key="10">
    <source>
        <dbReference type="Proteomes" id="UP001054889"/>
    </source>
</evidence>
<dbReference type="PROSITE" id="PS50237">
    <property type="entry name" value="HECT"/>
    <property type="match status" value="1"/>
</dbReference>
<protein>
    <recommendedName>
        <fullName evidence="3">HECT-type E3 ubiquitin transferase</fullName>
        <ecNumber evidence="3">2.3.2.26</ecNumber>
    </recommendedName>
</protein>
<evidence type="ECO:0000256" key="6">
    <source>
        <dbReference type="PROSITE-ProRule" id="PRU00104"/>
    </source>
</evidence>
<dbReference type="GO" id="GO:0000209">
    <property type="term" value="P:protein polyubiquitination"/>
    <property type="evidence" value="ECO:0007669"/>
    <property type="project" value="TreeGrafter"/>
</dbReference>
<evidence type="ECO:0000313" key="9">
    <source>
        <dbReference type="EMBL" id="GJN03917.1"/>
    </source>
</evidence>
<sequence length="791" mass="88583">MAPRTQSGAVQLLLRNIDSRTTVVRAQLDDTLDSVLQRLGNGKANLRIEYAGRRLRREATIGELGLPQDATLHVTVRLVPTPHPVAWNLAEQVVAAAGQQPDCAASLDELVWNFLNVARAARERRSAGPLGPVADHVSIFLRTGAPGALAQLYLSRDESCRAEAERAIRRFLTEQQSSILKVWTAPVLLEFSGSIAGGTEARRRHADPLYADLRRALADVIADPEWNPACLLDASPKLVAEQLTRFAVEKANAVTEQITGAYLMLAAGKRNLAEFRTFSSALRRQVRLHAGDAPPRARPWWAALYEALVSLLRSVIEYVAMIDAFLLRRKDSASSSGWTASLPCVWVVLAELDAWSGVSDLPEIRNAVRATLAVHAAATRVLALSAGTTEWCQDIGWIIPRHRDLLDFESRRHLAMTTLPKLAAAAPDTAPMLIDRSRSLADSFGYVAHATPEELRSELKVEFTNEMATGPGVRREWFCMVFHALFDPSQVLFSPCPSDRRRFFVNPTSVVDPLHLKYYEFTGRMTALALMHKIPVGVLFDRTLFMQLAERPITLDDIIDTDPSLHDSCKKILGMDPCLVDSNALGLTFVREVELFGSRKVIELIPGGKDTIVNSKNLHEYIHLLIQDSFVKCTRDQVTYLTHGFSSMLGKCELSKNFFDALDVEDFNQMLAGINDTIDVKEWKAHTDYHGYRRKSHRVEWFWKVVEAMTVEQQRRLLFFWTSVEYLPFDGFSGLGSRLSIFRSHNSCDHLPSSGTCFYQLHLPAYTSYNMMHGRLQMIVQEHVSSSFGKS</sequence>
<dbReference type="SUPFAM" id="SSF54236">
    <property type="entry name" value="Ubiquitin-like"/>
    <property type="match status" value="1"/>
</dbReference>
<dbReference type="PANTHER" id="PTHR11254:SF424">
    <property type="entry name" value="E3 UBIQUITIN-PROTEIN LIGASE UPL5"/>
    <property type="match status" value="1"/>
</dbReference>
<feature type="domain" description="HECT" evidence="8">
    <location>
        <begin position="451"/>
        <end position="791"/>
    </location>
</feature>
<dbReference type="Pfam" id="PF00632">
    <property type="entry name" value="HECT"/>
    <property type="match status" value="1"/>
</dbReference>
<accession>A0AAV5CZK2</accession>
<comment type="pathway">
    <text evidence="2">Protein modification; protein ubiquitination.</text>
</comment>
<dbReference type="GO" id="GO:0061630">
    <property type="term" value="F:ubiquitin protein ligase activity"/>
    <property type="evidence" value="ECO:0007669"/>
    <property type="project" value="UniProtKB-EC"/>
</dbReference>
<dbReference type="GO" id="GO:0005737">
    <property type="term" value="C:cytoplasm"/>
    <property type="evidence" value="ECO:0007669"/>
    <property type="project" value="TreeGrafter"/>
</dbReference>
<dbReference type="InterPro" id="IPR000626">
    <property type="entry name" value="Ubiquitin-like_dom"/>
</dbReference>
<dbReference type="InterPro" id="IPR000569">
    <property type="entry name" value="HECT_dom"/>
</dbReference>
<dbReference type="PROSITE" id="PS50053">
    <property type="entry name" value="UBIQUITIN_2"/>
    <property type="match status" value="1"/>
</dbReference>
<evidence type="ECO:0000256" key="4">
    <source>
        <dbReference type="ARBA" id="ARBA00022679"/>
    </source>
</evidence>
<comment type="caution">
    <text evidence="9">The sequence shown here is derived from an EMBL/GenBank/DDBJ whole genome shotgun (WGS) entry which is preliminary data.</text>
</comment>
<dbReference type="CDD" id="cd00078">
    <property type="entry name" value="HECTc"/>
    <property type="match status" value="1"/>
</dbReference>
<evidence type="ECO:0000256" key="2">
    <source>
        <dbReference type="ARBA" id="ARBA00004906"/>
    </source>
</evidence>
<evidence type="ECO:0000259" key="8">
    <source>
        <dbReference type="PROSITE" id="PS50237"/>
    </source>
</evidence>
<dbReference type="InterPro" id="IPR035983">
    <property type="entry name" value="Hect_E3_ubiquitin_ligase"/>
</dbReference>
<dbReference type="InterPro" id="IPR029071">
    <property type="entry name" value="Ubiquitin-like_domsf"/>
</dbReference>
<gene>
    <name evidence="9" type="primary">ga21414</name>
    <name evidence="9" type="ORF">PR202_ga21414</name>
</gene>
<dbReference type="GO" id="GO:0006511">
    <property type="term" value="P:ubiquitin-dependent protein catabolic process"/>
    <property type="evidence" value="ECO:0007669"/>
    <property type="project" value="TreeGrafter"/>
</dbReference>
<dbReference type="Proteomes" id="UP001054889">
    <property type="component" value="Unassembled WGS sequence"/>
</dbReference>
<organism evidence="9 10">
    <name type="scientific">Eleusine coracana subsp. coracana</name>
    <dbReference type="NCBI Taxonomy" id="191504"/>
    <lineage>
        <taxon>Eukaryota</taxon>
        <taxon>Viridiplantae</taxon>
        <taxon>Streptophyta</taxon>
        <taxon>Embryophyta</taxon>
        <taxon>Tracheophyta</taxon>
        <taxon>Spermatophyta</taxon>
        <taxon>Magnoliopsida</taxon>
        <taxon>Liliopsida</taxon>
        <taxon>Poales</taxon>
        <taxon>Poaceae</taxon>
        <taxon>PACMAD clade</taxon>
        <taxon>Chloridoideae</taxon>
        <taxon>Cynodonteae</taxon>
        <taxon>Eleusininae</taxon>
        <taxon>Eleusine</taxon>
    </lineage>
</organism>
<keyword evidence="10" id="KW-1185">Reference proteome</keyword>
<evidence type="ECO:0000256" key="5">
    <source>
        <dbReference type="ARBA" id="ARBA00022786"/>
    </source>
</evidence>
<dbReference type="EMBL" id="BQKI01000010">
    <property type="protein sequence ID" value="GJN03917.1"/>
    <property type="molecule type" value="Genomic_DNA"/>
</dbReference>